<accession>A0AAW1V9S4</accession>
<feature type="domain" description="F-BAR" evidence="11">
    <location>
        <begin position="244"/>
        <end position="522"/>
    </location>
</feature>
<dbReference type="SUPFAM" id="SSF50044">
    <property type="entry name" value="SH3-domain"/>
    <property type="match status" value="1"/>
</dbReference>
<dbReference type="SMART" id="SM00326">
    <property type="entry name" value="SH3"/>
    <property type="match status" value="1"/>
</dbReference>
<dbReference type="PROSITE" id="PS50002">
    <property type="entry name" value="SH3"/>
    <property type="match status" value="1"/>
</dbReference>
<dbReference type="Gene3D" id="1.20.1270.60">
    <property type="entry name" value="Arfaptin homology (AH) domain/BAR domain"/>
    <property type="match status" value="1"/>
</dbReference>
<dbReference type="Gene3D" id="2.30.30.40">
    <property type="entry name" value="SH3 Domains"/>
    <property type="match status" value="1"/>
</dbReference>
<dbReference type="GO" id="GO:0043226">
    <property type="term" value="C:organelle"/>
    <property type="evidence" value="ECO:0007669"/>
    <property type="project" value="UniProtKB-ARBA"/>
</dbReference>
<feature type="region of interest" description="Disordered" evidence="9">
    <location>
        <begin position="678"/>
        <end position="740"/>
    </location>
</feature>
<dbReference type="GO" id="GO:0005886">
    <property type="term" value="C:plasma membrane"/>
    <property type="evidence" value="ECO:0007669"/>
    <property type="project" value="TreeGrafter"/>
</dbReference>
<dbReference type="InterPro" id="IPR001060">
    <property type="entry name" value="FCH_dom"/>
</dbReference>
<evidence type="ECO:0000256" key="6">
    <source>
        <dbReference type="ARBA" id="ARBA00023212"/>
    </source>
</evidence>
<dbReference type="Gene3D" id="6.10.140.470">
    <property type="match status" value="1"/>
</dbReference>
<dbReference type="Proteomes" id="UP001431783">
    <property type="component" value="Unassembled WGS sequence"/>
</dbReference>
<comment type="subcellular location">
    <subcellularLocation>
        <location evidence="1">Cytoplasm</location>
        <location evidence="1">Cytoskeleton</location>
    </subcellularLocation>
</comment>
<keyword evidence="6" id="KW-0206">Cytoskeleton</keyword>
<dbReference type="InterPro" id="IPR057870">
    <property type="entry name" value="HR1_TOCA"/>
</dbReference>
<dbReference type="AlphaFoldDB" id="A0AAW1V9S4"/>
<dbReference type="PRINTS" id="PR00452">
    <property type="entry name" value="SH3DOMAIN"/>
</dbReference>
<dbReference type="Pfam" id="PF14604">
    <property type="entry name" value="SH3_9"/>
    <property type="match status" value="1"/>
</dbReference>
<evidence type="ECO:0008006" key="14">
    <source>
        <dbReference type="Google" id="ProtNLM"/>
    </source>
</evidence>
<keyword evidence="4" id="KW-0597">Phosphoprotein</keyword>
<evidence type="ECO:0000256" key="9">
    <source>
        <dbReference type="SAM" id="MobiDB-lite"/>
    </source>
</evidence>
<evidence type="ECO:0000259" key="10">
    <source>
        <dbReference type="PROSITE" id="PS50002"/>
    </source>
</evidence>
<evidence type="ECO:0000259" key="11">
    <source>
        <dbReference type="PROSITE" id="PS51741"/>
    </source>
</evidence>
<feature type="compositionally biased region" description="Polar residues" evidence="9">
    <location>
        <begin position="710"/>
        <end position="729"/>
    </location>
</feature>
<dbReference type="EMBL" id="JARQZJ010000121">
    <property type="protein sequence ID" value="KAK9888644.1"/>
    <property type="molecule type" value="Genomic_DNA"/>
</dbReference>
<dbReference type="PANTHER" id="PTHR23065:SF7">
    <property type="entry name" value="NOSTRIN, ISOFORM H"/>
    <property type="match status" value="1"/>
</dbReference>
<reference evidence="12 13" key="1">
    <citation type="submission" date="2023-03" db="EMBL/GenBank/DDBJ databases">
        <title>Genome insight into feeding habits of ladybird beetles.</title>
        <authorList>
            <person name="Li H.-S."/>
            <person name="Huang Y.-H."/>
            <person name="Pang H."/>
        </authorList>
    </citation>
    <scope>NUCLEOTIDE SEQUENCE [LARGE SCALE GENOMIC DNA]</scope>
    <source>
        <strain evidence="12">SYSU_2023b</strain>
        <tissue evidence="12">Whole body</tissue>
    </source>
</reference>
<evidence type="ECO:0000256" key="4">
    <source>
        <dbReference type="ARBA" id="ARBA00022553"/>
    </source>
</evidence>
<dbReference type="SMART" id="SM00055">
    <property type="entry name" value="FCH"/>
    <property type="match status" value="1"/>
</dbReference>
<dbReference type="InterPro" id="IPR035656">
    <property type="entry name" value="Nostrin_SH3"/>
</dbReference>
<proteinExistence type="predicted"/>
<evidence type="ECO:0000256" key="7">
    <source>
        <dbReference type="PROSITE-ProRule" id="PRU00192"/>
    </source>
</evidence>
<dbReference type="CDD" id="cd11823">
    <property type="entry name" value="SH3_Nostrin"/>
    <property type="match status" value="1"/>
</dbReference>
<sequence length="801" mass="90865">MRKCGSDPNINITNADEEDEENFYKVPRSLKEKRFSQSLKDFNTDDIDRITKISDCSRSTSIEHISCSQYLPTSEHESDDTLKMNSSTEMDYTKARGRFPRLTLLKKPHGRWHNWKNKFSNMMMEQAAHQRVGAFENKQKVTINVEEVIRNSKSKCKDIIKSTGKMFNRRRRSMKNSSIESTTVVSTASSPVVVRCELKASDIEYKLNLSDLSDSKNSSDAERKVQNSTVAVIENEEHFGTIRSTFGKIKNAPSVEGQNGFDDLRRYVKQGSDFCKELATILQDRAEAEATYAKSLSKLSSKLSRACREGVGTLNEGWKAVAQELEARAESHRLLGIAILEESTKPLRSLTDNQQKCRKQAESAVDKAAKSLGDWRTGEAKSKKHSHTCARENEKLQDAVLLDNSRLSRSASLIHLGNMQKSTSDKDNAKIEGKKKKAEEAVKKADIEYYTICVRAERARLEWESAVVRGADTFQSLEEERLNNLKEALTAYLQHSSDHVPRLSRATERLQLPIAQSEPTKDLTTFVNLRQTSRQISEQLLPDFYCEHITLAMNRERRKQSLVKLLHLIRRDIERERKSKIGLENLSKAIKHTPNFGTEDSQQSVTEKLYHMKSMLTYLEAARYKVQNALAELDSRPRCGHPLAPHITITRDKSGLQQSVLKVPQWLTEEWIDCERSPVSEKSLNSEKSDLRVNDIGDPPDWSDRGAGDGNSNQPDSDFDEFSSQCSSTEENKSPTEDNVIQPIAQCRALYPYTPNLNDELPLKPGDILSVYRQQDDGWWLGECNGNVGIFPATYVELISP</sequence>
<dbReference type="SUPFAM" id="SSF103657">
    <property type="entry name" value="BAR/IMD domain-like"/>
    <property type="match status" value="1"/>
</dbReference>
<dbReference type="PROSITE" id="PS51741">
    <property type="entry name" value="F_BAR"/>
    <property type="match status" value="1"/>
</dbReference>
<dbReference type="Pfam" id="PF00611">
    <property type="entry name" value="FCH"/>
    <property type="match status" value="1"/>
</dbReference>
<evidence type="ECO:0000313" key="13">
    <source>
        <dbReference type="Proteomes" id="UP001431783"/>
    </source>
</evidence>
<evidence type="ECO:0000313" key="12">
    <source>
        <dbReference type="EMBL" id="KAK9888644.1"/>
    </source>
</evidence>
<dbReference type="InterPro" id="IPR027267">
    <property type="entry name" value="AH/BAR_dom_sf"/>
</dbReference>
<dbReference type="GO" id="GO:0005737">
    <property type="term" value="C:cytoplasm"/>
    <property type="evidence" value="ECO:0007669"/>
    <property type="project" value="TreeGrafter"/>
</dbReference>
<organism evidence="12 13">
    <name type="scientific">Henosepilachna vigintioctopunctata</name>
    <dbReference type="NCBI Taxonomy" id="420089"/>
    <lineage>
        <taxon>Eukaryota</taxon>
        <taxon>Metazoa</taxon>
        <taxon>Ecdysozoa</taxon>
        <taxon>Arthropoda</taxon>
        <taxon>Hexapoda</taxon>
        <taxon>Insecta</taxon>
        <taxon>Pterygota</taxon>
        <taxon>Neoptera</taxon>
        <taxon>Endopterygota</taxon>
        <taxon>Coleoptera</taxon>
        <taxon>Polyphaga</taxon>
        <taxon>Cucujiformia</taxon>
        <taxon>Coccinelloidea</taxon>
        <taxon>Coccinellidae</taxon>
        <taxon>Epilachninae</taxon>
        <taxon>Epilachnini</taxon>
        <taxon>Henosepilachna</taxon>
    </lineage>
</organism>
<evidence type="ECO:0000256" key="3">
    <source>
        <dbReference type="ARBA" id="ARBA00022490"/>
    </source>
</evidence>
<feature type="domain" description="SH3" evidence="10">
    <location>
        <begin position="742"/>
        <end position="801"/>
    </location>
</feature>
<keyword evidence="5 8" id="KW-0175">Coiled coil</keyword>
<dbReference type="InterPro" id="IPR001452">
    <property type="entry name" value="SH3_domain"/>
</dbReference>
<comment type="caution">
    <text evidence="12">The sequence shown here is derived from an EMBL/GenBank/DDBJ whole genome shotgun (WGS) entry which is preliminary data.</text>
</comment>
<name>A0AAW1V9S4_9CUCU</name>
<evidence type="ECO:0000256" key="1">
    <source>
        <dbReference type="ARBA" id="ARBA00004245"/>
    </source>
</evidence>
<evidence type="ECO:0000256" key="8">
    <source>
        <dbReference type="PROSITE-ProRule" id="PRU01077"/>
    </source>
</evidence>
<evidence type="ECO:0000256" key="5">
    <source>
        <dbReference type="ARBA" id="ARBA00023054"/>
    </source>
</evidence>
<keyword evidence="13" id="KW-1185">Reference proteome</keyword>
<dbReference type="Pfam" id="PF25610">
    <property type="entry name" value="HR1_TOCA"/>
    <property type="match status" value="1"/>
</dbReference>
<dbReference type="InterPro" id="IPR031160">
    <property type="entry name" value="F_BAR_dom"/>
</dbReference>
<dbReference type="PANTHER" id="PTHR23065">
    <property type="entry name" value="PROLINE-SERINE-THREONINE PHOSPHATASE INTERACTING PROTEIN 1"/>
    <property type="match status" value="1"/>
</dbReference>
<dbReference type="InterPro" id="IPR036028">
    <property type="entry name" value="SH3-like_dom_sf"/>
</dbReference>
<keyword evidence="2 7" id="KW-0728">SH3 domain</keyword>
<protein>
    <recommendedName>
        <fullName evidence="14">Nostrin</fullName>
    </recommendedName>
</protein>
<keyword evidence="3" id="KW-0963">Cytoplasm</keyword>
<evidence type="ECO:0000256" key="2">
    <source>
        <dbReference type="ARBA" id="ARBA00022443"/>
    </source>
</evidence>
<gene>
    <name evidence="12" type="ORF">WA026_000871</name>
</gene>
<feature type="compositionally biased region" description="Basic and acidic residues" evidence="9">
    <location>
        <begin position="678"/>
        <end position="695"/>
    </location>
</feature>